<proteinExistence type="predicted"/>
<accession>A0A1S8DCQ8</accession>
<evidence type="ECO:0000313" key="2">
    <source>
        <dbReference type="Proteomes" id="UP000242847"/>
    </source>
</evidence>
<reference evidence="1 2" key="1">
    <citation type="submission" date="2017-01" db="EMBL/GenBank/DDBJ databases">
        <title>Draft genome sequence of Pseudomonas pachastrellae type strain CCUG 46540T from a deep sea.</title>
        <authorList>
            <person name="Gomila M."/>
            <person name="Mulet M."/>
            <person name="Lalucat J."/>
            <person name="Garcia-Valdes E."/>
        </authorList>
    </citation>
    <scope>NUCLEOTIDE SEQUENCE [LARGE SCALE GENOMIC DNA]</scope>
    <source>
        <strain evidence="1 2">CCUG 46540</strain>
    </source>
</reference>
<gene>
    <name evidence="1" type="ORF">BXT89_17180</name>
</gene>
<sequence>MLMFHRQQQPVITAVMTIKAGEQLGHIDFIAKVDQSRYSIQTVLSYPACPVVFDGSQIFWFK</sequence>
<keyword evidence="2" id="KW-1185">Reference proteome</keyword>
<comment type="caution">
    <text evidence="1">The sequence shown here is derived from an EMBL/GenBank/DDBJ whole genome shotgun (WGS) entry which is preliminary data.</text>
</comment>
<dbReference type="AlphaFoldDB" id="A0A1S8DCQ8"/>
<evidence type="ECO:0000313" key="1">
    <source>
        <dbReference type="EMBL" id="ONM42596.1"/>
    </source>
</evidence>
<protein>
    <submittedName>
        <fullName evidence="1">Uncharacterized protein</fullName>
    </submittedName>
</protein>
<name>A0A1S8DCQ8_9GAMM</name>
<dbReference type="EMBL" id="MUBC01000059">
    <property type="protein sequence ID" value="ONM42596.1"/>
    <property type="molecule type" value="Genomic_DNA"/>
</dbReference>
<organism evidence="1 2">
    <name type="scientific">Halopseudomonas pachastrellae</name>
    <dbReference type="NCBI Taxonomy" id="254161"/>
    <lineage>
        <taxon>Bacteria</taxon>
        <taxon>Pseudomonadati</taxon>
        <taxon>Pseudomonadota</taxon>
        <taxon>Gammaproteobacteria</taxon>
        <taxon>Pseudomonadales</taxon>
        <taxon>Pseudomonadaceae</taxon>
        <taxon>Halopseudomonas</taxon>
    </lineage>
</organism>
<dbReference type="Proteomes" id="UP000242847">
    <property type="component" value="Unassembled WGS sequence"/>
</dbReference>